<accession>A0A6A4H3P6</accession>
<gene>
    <name evidence="2" type="ORF">BT96DRAFT_944431</name>
</gene>
<proteinExistence type="predicted"/>
<sequence length="136" mass="14687">MAMIGISVTVLAIFLGFGLATLVIHGSPDAFQPISNTGAPPRDGVLLYGDIQEWDTDSKMLTIFWIPYICGVSFVGGDGACQDLGFLKKDVSFFLNADGIAKDGSANLDIVHCPAQLQLRLLQRNKPRPPERPAEL</sequence>
<evidence type="ECO:0000313" key="2">
    <source>
        <dbReference type="EMBL" id="KAE9392701.1"/>
    </source>
</evidence>
<evidence type="ECO:0000313" key="3">
    <source>
        <dbReference type="Proteomes" id="UP000799118"/>
    </source>
</evidence>
<dbReference type="AlphaFoldDB" id="A0A6A4H3P6"/>
<reference evidence="2" key="1">
    <citation type="journal article" date="2019" name="Environ. Microbiol.">
        <title>Fungal ecological strategies reflected in gene transcription - a case study of two litter decomposers.</title>
        <authorList>
            <person name="Barbi F."/>
            <person name="Kohler A."/>
            <person name="Barry K."/>
            <person name="Baskaran P."/>
            <person name="Daum C."/>
            <person name="Fauchery L."/>
            <person name="Ihrmark K."/>
            <person name="Kuo A."/>
            <person name="LaButti K."/>
            <person name="Lipzen A."/>
            <person name="Morin E."/>
            <person name="Grigoriev I.V."/>
            <person name="Henrissat B."/>
            <person name="Lindahl B."/>
            <person name="Martin F."/>
        </authorList>
    </citation>
    <scope>NUCLEOTIDE SEQUENCE</scope>
    <source>
        <strain evidence="2">JB14</strain>
    </source>
</reference>
<dbReference type="OrthoDB" id="10648163at2759"/>
<dbReference type="Proteomes" id="UP000799118">
    <property type="component" value="Unassembled WGS sequence"/>
</dbReference>
<keyword evidence="3" id="KW-1185">Reference proteome</keyword>
<evidence type="ECO:0000256" key="1">
    <source>
        <dbReference type="SAM" id="SignalP"/>
    </source>
</evidence>
<protein>
    <submittedName>
        <fullName evidence="2">Uncharacterized protein</fullName>
    </submittedName>
</protein>
<name>A0A6A4H3P6_9AGAR</name>
<keyword evidence="1" id="KW-0732">Signal</keyword>
<organism evidence="2 3">
    <name type="scientific">Gymnopus androsaceus JB14</name>
    <dbReference type="NCBI Taxonomy" id="1447944"/>
    <lineage>
        <taxon>Eukaryota</taxon>
        <taxon>Fungi</taxon>
        <taxon>Dikarya</taxon>
        <taxon>Basidiomycota</taxon>
        <taxon>Agaricomycotina</taxon>
        <taxon>Agaricomycetes</taxon>
        <taxon>Agaricomycetidae</taxon>
        <taxon>Agaricales</taxon>
        <taxon>Marasmiineae</taxon>
        <taxon>Omphalotaceae</taxon>
        <taxon>Gymnopus</taxon>
    </lineage>
</organism>
<feature type="signal peptide" evidence="1">
    <location>
        <begin position="1"/>
        <end position="20"/>
    </location>
</feature>
<dbReference type="EMBL" id="ML769589">
    <property type="protein sequence ID" value="KAE9392701.1"/>
    <property type="molecule type" value="Genomic_DNA"/>
</dbReference>
<feature type="chain" id="PRO_5025656078" evidence="1">
    <location>
        <begin position="21"/>
        <end position="136"/>
    </location>
</feature>